<evidence type="ECO:0000313" key="3">
    <source>
        <dbReference type="EMBL" id="GFK92732.1"/>
    </source>
</evidence>
<feature type="domain" description="Flagellar basal-body/hook protein C-terminal" evidence="2">
    <location>
        <begin position="89"/>
        <end position="125"/>
    </location>
</feature>
<dbReference type="AlphaFoldDB" id="A0A6V8LJ14"/>
<dbReference type="Proteomes" id="UP000494245">
    <property type="component" value="Unassembled WGS sequence"/>
</dbReference>
<sequence length="127" mass="13448">MSIIPNLNAQALGALTHAAEDTARNLANLSTDGYQPVRTVISSGPATINAISEHSVAFGQTMAEPSFDIATDQKTQERAWVQPYQGGSVDVAREMVNLSSAERAFQANAVAVRTLEQTTGSVLDLMA</sequence>
<reference evidence="3 4" key="1">
    <citation type="submission" date="2020-04" db="EMBL/GenBank/DDBJ databases">
        <authorList>
            <consortium name="Desulfovibrio sp. FSS-1 genome sequencing consortium"/>
            <person name="Shimoshige H."/>
            <person name="Kobayashi H."/>
            <person name="Maekawa T."/>
        </authorList>
    </citation>
    <scope>NUCLEOTIDE SEQUENCE [LARGE SCALE GENOMIC DNA]</scope>
    <source>
        <strain evidence="3 4">SIID29052-01</strain>
    </source>
</reference>
<comment type="caution">
    <text evidence="3">The sequence shown here is derived from an EMBL/GenBank/DDBJ whole genome shotgun (WGS) entry which is preliminary data.</text>
</comment>
<proteinExistence type="inferred from homology"/>
<dbReference type="Pfam" id="PF06429">
    <property type="entry name" value="Flg_bbr_C"/>
    <property type="match status" value="1"/>
</dbReference>
<protein>
    <recommendedName>
        <fullName evidence="2">Flagellar basal-body/hook protein C-terminal domain-containing protein</fullName>
    </recommendedName>
</protein>
<evidence type="ECO:0000256" key="1">
    <source>
        <dbReference type="ARBA" id="ARBA00009677"/>
    </source>
</evidence>
<dbReference type="InterPro" id="IPR010930">
    <property type="entry name" value="Flg_bb/hook_C_dom"/>
</dbReference>
<accession>A0A6V8LJ14</accession>
<name>A0A6V8LJ14_9BACT</name>
<evidence type="ECO:0000313" key="4">
    <source>
        <dbReference type="Proteomes" id="UP000494245"/>
    </source>
</evidence>
<reference evidence="3 4" key="2">
    <citation type="submission" date="2020-05" db="EMBL/GenBank/DDBJ databases">
        <title>Draft genome sequence of Desulfovibrio sp. strainFSS-1.</title>
        <authorList>
            <person name="Shimoshige H."/>
            <person name="Kobayashi H."/>
            <person name="Maekawa T."/>
        </authorList>
    </citation>
    <scope>NUCLEOTIDE SEQUENCE [LARGE SCALE GENOMIC DNA]</scope>
    <source>
        <strain evidence="3 4">SIID29052-01</strain>
    </source>
</reference>
<dbReference type="EMBL" id="BLTE01000001">
    <property type="protein sequence ID" value="GFK92732.1"/>
    <property type="molecule type" value="Genomic_DNA"/>
</dbReference>
<evidence type="ECO:0000259" key="2">
    <source>
        <dbReference type="Pfam" id="PF06429"/>
    </source>
</evidence>
<keyword evidence="4" id="KW-1185">Reference proteome</keyword>
<organism evidence="3 4">
    <name type="scientific">Fundidesulfovibrio magnetotacticus</name>
    <dbReference type="NCBI Taxonomy" id="2730080"/>
    <lineage>
        <taxon>Bacteria</taxon>
        <taxon>Pseudomonadati</taxon>
        <taxon>Thermodesulfobacteriota</taxon>
        <taxon>Desulfovibrionia</taxon>
        <taxon>Desulfovibrionales</taxon>
        <taxon>Desulfovibrionaceae</taxon>
        <taxon>Fundidesulfovibrio</taxon>
    </lineage>
</organism>
<comment type="similarity">
    <text evidence="1">Belongs to the flagella basal body rod proteins family.</text>
</comment>
<gene>
    <name evidence="3" type="ORF">NNJEOMEG_00559</name>
</gene>
<dbReference type="RefSeq" id="WP_173081050.1">
    <property type="nucleotide sequence ID" value="NZ_BLTE01000001.1"/>
</dbReference>